<dbReference type="AlphaFoldDB" id="A0A4U5TPY2"/>
<proteinExistence type="predicted"/>
<accession>A0A4U5TPY2</accession>
<protein>
    <submittedName>
        <fullName evidence="1">SRPBCC family protein</fullName>
    </submittedName>
</protein>
<evidence type="ECO:0000313" key="1">
    <source>
        <dbReference type="EMBL" id="TKS55508.1"/>
    </source>
</evidence>
<dbReference type="Proteomes" id="UP000306552">
    <property type="component" value="Unassembled WGS sequence"/>
</dbReference>
<name>A0A4U5TPY2_9FLAO</name>
<comment type="caution">
    <text evidence="1">The sequence shown here is derived from an EMBL/GenBank/DDBJ whole genome shotgun (WGS) entry which is preliminary data.</text>
</comment>
<gene>
    <name evidence="1" type="ORF">FCN74_11180</name>
</gene>
<dbReference type="EMBL" id="SWMU01000005">
    <property type="protein sequence ID" value="TKS55508.1"/>
    <property type="molecule type" value="Genomic_DNA"/>
</dbReference>
<dbReference type="InterPro" id="IPR023393">
    <property type="entry name" value="START-like_dom_sf"/>
</dbReference>
<dbReference type="Gene3D" id="3.30.530.20">
    <property type="match status" value="1"/>
</dbReference>
<evidence type="ECO:0000313" key="2">
    <source>
        <dbReference type="Proteomes" id="UP000306552"/>
    </source>
</evidence>
<keyword evidence="2" id="KW-1185">Reference proteome</keyword>
<reference evidence="1 2" key="1">
    <citation type="submission" date="2019-04" db="EMBL/GenBank/DDBJ databases">
        <title>Psychroflexus halotolerans sp. nov., isolated from a marine solar saltern.</title>
        <authorList>
            <person name="Feng X."/>
        </authorList>
    </citation>
    <scope>NUCLEOTIDE SEQUENCE [LARGE SCALE GENOMIC DNA]</scope>
    <source>
        <strain evidence="1 2">WDS2C27</strain>
    </source>
</reference>
<dbReference type="SUPFAM" id="SSF55961">
    <property type="entry name" value="Bet v1-like"/>
    <property type="match status" value="1"/>
</dbReference>
<dbReference type="OrthoDB" id="1011799at2"/>
<organism evidence="1 2">
    <name type="scientific">Mesohalobacter halotolerans</name>
    <dbReference type="NCBI Taxonomy" id="1883405"/>
    <lineage>
        <taxon>Bacteria</taxon>
        <taxon>Pseudomonadati</taxon>
        <taxon>Bacteroidota</taxon>
        <taxon>Flavobacteriia</taxon>
        <taxon>Flavobacteriales</taxon>
        <taxon>Flavobacteriaceae</taxon>
        <taxon>Mesohalobacter</taxon>
    </lineage>
</organism>
<dbReference type="RefSeq" id="WP_138932693.1">
    <property type="nucleotide sequence ID" value="NZ_SWMU01000005.1"/>
</dbReference>
<sequence>MNLETPKITINKSQKELFTYLSKADNYLNIMPDGVEKFEVLTEDSFLFQLKGMPVIQLAFKEKEEFGRIVLVADGGKFPFSLTAHFDAVSDDKTAFQLKFEGEFNAMMAMMIKSPINKFIHALSENFNKIMA</sequence>